<reference evidence="3 4" key="1">
    <citation type="submission" date="2024-07" db="EMBL/GenBank/DDBJ databases">
        <title>Active virus-host system and metabolic interactions in a Lokiarchaeon culture.</title>
        <authorList>
            <person name="Ponce Toledo R.I."/>
            <person name="Rodrigues Oliveira T."/>
            <person name="Schleper C."/>
        </authorList>
    </citation>
    <scope>NUCLEOTIDE SEQUENCE [LARGE SCALE GENOMIC DNA]</scope>
    <source>
        <strain evidence="3 4">B35</strain>
    </source>
</reference>
<sequence length="350" mass="39980">MSENTFSDIPKNFFDGFKDRMGNPICCAFIISWCVINWRFIAFLCLSKLAVSQRIEVIDELYIDIWKNLWLPLMCSTAYLVVMPWVLAGYKWFSGFATTLSQKFVNAHKEKQLENALPVAEKECALALKRSGKREIEELRQERNDLLKEKDELFNTTQEILGEKEEIIKEKEAIVLEKQNIVNEKDVVTIEKKDLQKKHQSLVGQLEVLKNDLKSSTEDNRSLNTKYEKLLTANEELRKEKQQLEEDLAVERGELKIIPSEPKREVIADPTATLSHLLKSNTPTLSHGGLMSGAEKAIPDVLKKQNLFGAVSHVDHMTSNDFDQQELLNSLQGLSNPTGLMDPIGNYKKK</sequence>
<evidence type="ECO:0000256" key="1">
    <source>
        <dbReference type="SAM" id="Coils"/>
    </source>
</evidence>
<keyword evidence="4" id="KW-1185">Reference proteome</keyword>
<feature type="transmembrane region" description="Helical" evidence="2">
    <location>
        <begin position="69"/>
        <end position="93"/>
    </location>
</feature>
<dbReference type="Proteomes" id="UP001568358">
    <property type="component" value="Unassembled WGS sequence"/>
</dbReference>
<evidence type="ECO:0000256" key="2">
    <source>
        <dbReference type="SAM" id="Phobius"/>
    </source>
</evidence>
<feature type="transmembrane region" description="Helical" evidence="2">
    <location>
        <begin position="21"/>
        <end position="49"/>
    </location>
</feature>
<protein>
    <submittedName>
        <fullName evidence="3">Uncharacterized protein</fullName>
    </submittedName>
</protein>
<name>A0ABV4JW81_9BACT</name>
<keyword evidence="2" id="KW-1133">Transmembrane helix</keyword>
<keyword evidence="2" id="KW-0472">Membrane</keyword>
<gene>
    <name evidence="3" type="ORF">AB2Z07_16130</name>
</gene>
<feature type="coiled-coil region" evidence="1">
    <location>
        <begin position="122"/>
        <end position="254"/>
    </location>
</feature>
<keyword evidence="1" id="KW-0175">Coiled coil</keyword>
<organism evidence="3 4">
    <name type="scientific">Halodesulfovibrio aestuarii</name>
    <dbReference type="NCBI Taxonomy" id="126333"/>
    <lineage>
        <taxon>Bacteria</taxon>
        <taxon>Pseudomonadati</taxon>
        <taxon>Thermodesulfobacteriota</taxon>
        <taxon>Desulfovibrionia</taxon>
        <taxon>Desulfovibrionales</taxon>
        <taxon>Desulfovibrionaceae</taxon>
        <taxon>Halodesulfovibrio</taxon>
    </lineage>
</organism>
<dbReference type="EMBL" id="JBFSOO010000019">
    <property type="protein sequence ID" value="MEZ6855004.1"/>
    <property type="molecule type" value="Genomic_DNA"/>
</dbReference>
<keyword evidence="2" id="KW-0812">Transmembrane</keyword>
<comment type="caution">
    <text evidence="3">The sequence shown here is derived from an EMBL/GenBank/DDBJ whole genome shotgun (WGS) entry which is preliminary data.</text>
</comment>
<accession>A0ABV4JW81</accession>
<evidence type="ECO:0000313" key="3">
    <source>
        <dbReference type="EMBL" id="MEZ6855004.1"/>
    </source>
</evidence>
<dbReference type="RefSeq" id="WP_371151190.1">
    <property type="nucleotide sequence ID" value="NZ_JBFSOO010000019.1"/>
</dbReference>
<proteinExistence type="predicted"/>
<evidence type="ECO:0000313" key="4">
    <source>
        <dbReference type="Proteomes" id="UP001568358"/>
    </source>
</evidence>